<feature type="region of interest" description="Disordered" evidence="1">
    <location>
        <begin position="78"/>
        <end position="122"/>
    </location>
</feature>
<sequence>MTHSPTLPPCDPDLKAVHLAVSASVVGILPLHRSAQPHNDGLVVVAAGRLASSTSTHTIARRPSGTGGWCRATSLILSRQKPSRPHSPPREGLPSFPLWQPRGHVRSTRAAQGPRRPPFSPWRYHRHGMACPQRHPHCPRSQARDKAGPAAPCSSCVRVYVRTACRWPTSPSLPFPPRVPPNQIGLSRPPVRDLSRVSVVRLKVANRTRVFPPSCAAEEQRYDTQAEVRRRPTPIRPDCRWPR</sequence>
<gene>
    <name evidence="2" type="ORF">B0T11DRAFT_98073</name>
</gene>
<organism evidence="2 3">
    <name type="scientific">Plectosphaerella cucumerina</name>
    <dbReference type="NCBI Taxonomy" id="40658"/>
    <lineage>
        <taxon>Eukaryota</taxon>
        <taxon>Fungi</taxon>
        <taxon>Dikarya</taxon>
        <taxon>Ascomycota</taxon>
        <taxon>Pezizomycotina</taxon>
        <taxon>Sordariomycetes</taxon>
        <taxon>Hypocreomycetidae</taxon>
        <taxon>Glomerellales</taxon>
        <taxon>Plectosphaerellaceae</taxon>
        <taxon>Plectosphaerella</taxon>
    </lineage>
</organism>
<keyword evidence="3" id="KW-1185">Reference proteome</keyword>
<protein>
    <submittedName>
        <fullName evidence="2">Uncharacterized protein</fullName>
    </submittedName>
</protein>
<accession>A0A8K0X0R7</accession>
<name>A0A8K0X0R7_9PEZI</name>
<proteinExistence type="predicted"/>
<feature type="compositionally biased region" description="Basic and acidic residues" evidence="1">
    <location>
        <begin position="218"/>
        <end position="230"/>
    </location>
</feature>
<evidence type="ECO:0000313" key="2">
    <source>
        <dbReference type="EMBL" id="KAH7357933.1"/>
    </source>
</evidence>
<comment type="caution">
    <text evidence="2">The sequence shown here is derived from an EMBL/GenBank/DDBJ whole genome shotgun (WGS) entry which is preliminary data.</text>
</comment>
<reference evidence="2" key="1">
    <citation type="journal article" date="2021" name="Nat. Commun.">
        <title>Genetic determinants of endophytism in the Arabidopsis root mycobiome.</title>
        <authorList>
            <person name="Mesny F."/>
            <person name="Miyauchi S."/>
            <person name="Thiergart T."/>
            <person name="Pickel B."/>
            <person name="Atanasova L."/>
            <person name="Karlsson M."/>
            <person name="Huettel B."/>
            <person name="Barry K.W."/>
            <person name="Haridas S."/>
            <person name="Chen C."/>
            <person name="Bauer D."/>
            <person name="Andreopoulos W."/>
            <person name="Pangilinan J."/>
            <person name="LaButti K."/>
            <person name="Riley R."/>
            <person name="Lipzen A."/>
            <person name="Clum A."/>
            <person name="Drula E."/>
            <person name="Henrissat B."/>
            <person name="Kohler A."/>
            <person name="Grigoriev I.V."/>
            <person name="Martin F.M."/>
            <person name="Hacquard S."/>
        </authorList>
    </citation>
    <scope>NUCLEOTIDE SEQUENCE</scope>
    <source>
        <strain evidence="2">MPI-CAGE-AT-0016</strain>
    </source>
</reference>
<evidence type="ECO:0000256" key="1">
    <source>
        <dbReference type="SAM" id="MobiDB-lite"/>
    </source>
</evidence>
<dbReference type="EMBL" id="JAGPXD010000004">
    <property type="protein sequence ID" value="KAH7357933.1"/>
    <property type="molecule type" value="Genomic_DNA"/>
</dbReference>
<feature type="region of interest" description="Disordered" evidence="1">
    <location>
        <begin position="217"/>
        <end position="243"/>
    </location>
</feature>
<dbReference type="Proteomes" id="UP000813385">
    <property type="component" value="Unassembled WGS sequence"/>
</dbReference>
<evidence type="ECO:0000313" key="3">
    <source>
        <dbReference type="Proteomes" id="UP000813385"/>
    </source>
</evidence>
<dbReference type="AlphaFoldDB" id="A0A8K0X0R7"/>